<protein>
    <submittedName>
        <fullName evidence="4">Uncharacterized protein</fullName>
    </submittedName>
</protein>
<dbReference type="InterPro" id="IPR056693">
    <property type="entry name" value="DUF7791"/>
</dbReference>
<keyword evidence="1" id="KW-0677">Repeat</keyword>
<organism evidence="4 5">
    <name type="scientific">Microthyrium microscopicum</name>
    <dbReference type="NCBI Taxonomy" id="703497"/>
    <lineage>
        <taxon>Eukaryota</taxon>
        <taxon>Fungi</taxon>
        <taxon>Dikarya</taxon>
        <taxon>Ascomycota</taxon>
        <taxon>Pezizomycotina</taxon>
        <taxon>Dothideomycetes</taxon>
        <taxon>Dothideomycetes incertae sedis</taxon>
        <taxon>Microthyriales</taxon>
        <taxon>Microthyriaceae</taxon>
        <taxon>Microthyrium</taxon>
    </lineage>
</organism>
<dbReference type="SUPFAM" id="SSF52540">
    <property type="entry name" value="P-loop containing nucleoside triphosphate hydrolases"/>
    <property type="match status" value="1"/>
</dbReference>
<gene>
    <name evidence="4" type="ORF">BT63DRAFT_426413</name>
</gene>
<evidence type="ECO:0000259" key="3">
    <source>
        <dbReference type="Pfam" id="PF25053"/>
    </source>
</evidence>
<feature type="domain" description="DUF7791" evidence="3">
    <location>
        <begin position="559"/>
        <end position="701"/>
    </location>
</feature>
<dbReference type="OrthoDB" id="443402at2759"/>
<dbReference type="Gene3D" id="3.40.50.300">
    <property type="entry name" value="P-loop containing nucleotide triphosphate hydrolases"/>
    <property type="match status" value="1"/>
</dbReference>
<evidence type="ECO:0000313" key="5">
    <source>
        <dbReference type="Proteomes" id="UP000799302"/>
    </source>
</evidence>
<evidence type="ECO:0000313" key="4">
    <source>
        <dbReference type="EMBL" id="KAF2667552.1"/>
    </source>
</evidence>
<dbReference type="Proteomes" id="UP000799302">
    <property type="component" value="Unassembled WGS sequence"/>
</dbReference>
<dbReference type="Pfam" id="PF25053">
    <property type="entry name" value="DUF7791"/>
    <property type="match status" value="1"/>
</dbReference>
<keyword evidence="5" id="KW-1185">Reference proteome</keyword>
<dbReference type="EMBL" id="MU004237">
    <property type="protein sequence ID" value="KAF2667552.1"/>
    <property type="molecule type" value="Genomic_DNA"/>
</dbReference>
<accession>A0A6A6U5X1</accession>
<proteinExistence type="predicted"/>
<evidence type="ECO:0000256" key="1">
    <source>
        <dbReference type="ARBA" id="ARBA00022737"/>
    </source>
</evidence>
<reference evidence="4" key="1">
    <citation type="journal article" date="2020" name="Stud. Mycol.">
        <title>101 Dothideomycetes genomes: a test case for predicting lifestyles and emergence of pathogens.</title>
        <authorList>
            <person name="Haridas S."/>
            <person name="Albert R."/>
            <person name="Binder M."/>
            <person name="Bloem J."/>
            <person name="Labutti K."/>
            <person name="Salamov A."/>
            <person name="Andreopoulos B."/>
            <person name="Baker S."/>
            <person name="Barry K."/>
            <person name="Bills G."/>
            <person name="Bluhm B."/>
            <person name="Cannon C."/>
            <person name="Castanera R."/>
            <person name="Culley D."/>
            <person name="Daum C."/>
            <person name="Ezra D."/>
            <person name="Gonzalez J."/>
            <person name="Henrissat B."/>
            <person name="Kuo A."/>
            <person name="Liang C."/>
            <person name="Lipzen A."/>
            <person name="Lutzoni F."/>
            <person name="Magnuson J."/>
            <person name="Mondo S."/>
            <person name="Nolan M."/>
            <person name="Ohm R."/>
            <person name="Pangilinan J."/>
            <person name="Park H.-J."/>
            <person name="Ramirez L."/>
            <person name="Alfaro M."/>
            <person name="Sun H."/>
            <person name="Tritt A."/>
            <person name="Yoshinaga Y."/>
            <person name="Zwiers L.-H."/>
            <person name="Turgeon B."/>
            <person name="Goodwin S."/>
            <person name="Spatafora J."/>
            <person name="Crous P."/>
            <person name="Grigoriev I."/>
        </authorList>
    </citation>
    <scope>NUCLEOTIDE SEQUENCE</scope>
    <source>
        <strain evidence="4">CBS 115976</strain>
    </source>
</reference>
<sequence length="774" mass="87975">MVLETFAAISLAGNVVQFADFSAKLFSQAKEIYTGTTGHSKDALNIIAITKSLREQCRSLSAATTRPATALDNSSGSPDLHGVALQELAKVCQEAAEELLGVLDSLEAKGSGSKQRKWESFRTCLRAAWKKDKIEEMAQRIDSARLQLILLLQQTDISTNLSLTSAISNHALESQQAFSDVKEQLGKIRSDILDDVALVREEPAATQNEDSNSARNSLSRTIPSVQSIDTLINNANNINEVLRATRHVLQTLRFSSMDDRSELIQVAHHDTCLQAFDEKLRSWFASDEPLCWVSGKPGSGKSTFMKFLSTYEQTTTELRNWAGQRQLVTASHYFWISGNPLQKSQEGLMRTILHDLLSKEPHLVPHVIPKHWMAALQDVTPEAKLEHEYLYPWTVKDLKEAFQKVTSHESEFCYCIFIDGLDEFSGDKDDLIETTNALHSLPNVKLCVSSRPWNIFESSFGHYPKLYMEELNTNDIKLCVKNYLEDLEEFKELEEEDGKLTEITQEIVGNARGVFLWVYLVVRELRNGLRNYDSLTILQQRLRKFPTDLDGFFRHIFNSMDEIYWTPAARIFQIALFAESPLRAITYFWIGRDDIDLDTVIRIKPNFLEPSILRKRQSRVAKTLNGRLMGLLECNLERIDNSTGFEAATVDFLHRTVRDFLKTSEMQERLREWSLPGFDPYHLLCKALLADVKTSPQYSSTPGVSGLKPQPLNSWAKAFSYARMRCDARLAESTFHNEADVLGPIFSEKYFRVVRSMENSLELTCRSFEEGDVS</sequence>
<dbReference type="AlphaFoldDB" id="A0A6A6U5X1"/>
<name>A0A6A6U5X1_9PEZI</name>
<feature type="domain" description="Nephrocystin 3-like N-terminal" evidence="2">
    <location>
        <begin position="272"/>
        <end position="451"/>
    </location>
</feature>
<dbReference type="Pfam" id="PF24883">
    <property type="entry name" value="NPHP3_N"/>
    <property type="match status" value="1"/>
</dbReference>
<evidence type="ECO:0000259" key="2">
    <source>
        <dbReference type="Pfam" id="PF24883"/>
    </source>
</evidence>
<dbReference type="InterPro" id="IPR056884">
    <property type="entry name" value="NPHP3-like_N"/>
</dbReference>
<dbReference type="PANTHER" id="PTHR10039">
    <property type="entry name" value="AMELOGENIN"/>
    <property type="match status" value="1"/>
</dbReference>
<dbReference type="InterPro" id="IPR027417">
    <property type="entry name" value="P-loop_NTPase"/>
</dbReference>
<dbReference type="PANTHER" id="PTHR10039:SF5">
    <property type="entry name" value="NACHT DOMAIN-CONTAINING PROTEIN"/>
    <property type="match status" value="1"/>
</dbReference>